<dbReference type="InterPro" id="IPR039762">
    <property type="entry name" value="Nmd2/UPF2"/>
</dbReference>
<evidence type="ECO:0000256" key="3">
    <source>
        <dbReference type="SAM" id="Coils"/>
    </source>
</evidence>
<dbReference type="FunFam" id="1.25.40.180:FF:000030">
    <property type="entry name" value="Regulator of nonsense transcripts UPF2"/>
    <property type="match status" value="1"/>
</dbReference>
<organism evidence="6 7">
    <name type="scientific">Entomortierella parvispora</name>
    <dbReference type="NCBI Taxonomy" id="205924"/>
    <lineage>
        <taxon>Eukaryota</taxon>
        <taxon>Fungi</taxon>
        <taxon>Fungi incertae sedis</taxon>
        <taxon>Mucoromycota</taxon>
        <taxon>Mortierellomycotina</taxon>
        <taxon>Mortierellomycetes</taxon>
        <taxon>Mortierellales</taxon>
        <taxon>Mortierellaceae</taxon>
        <taxon>Entomortierella</taxon>
    </lineage>
</organism>
<name>A0A9P3HA80_9FUNG</name>
<dbReference type="Pfam" id="PF02854">
    <property type="entry name" value="MIF4G"/>
    <property type="match status" value="3"/>
</dbReference>
<reference evidence="6" key="1">
    <citation type="submission" date="2021-11" db="EMBL/GenBank/DDBJ databases">
        <authorList>
            <person name="Herlambang A."/>
            <person name="Guo Y."/>
            <person name="Takashima Y."/>
            <person name="Nishizawa T."/>
        </authorList>
    </citation>
    <scope>NUCLEOTIDE SEQUENCE</scope>
    <source>
        <strain evidence="6">E1425</strain>
    </source>
</reference>
<evidence type="ECO:0000313" key="6">
    <source>
        <dbReference type="EMBL" id="GJJ73026.1"/>
    </source>
</evidence>
<feature type="region of interest" description="Disordered" evidence="4">
    <location>
        <begin position="1143"/>
        <end position="1247"/>
    </location>
</feature>
<feature type="domain" description="MIF4G" evidence="5">
    <location>
        <begin position="16"/>
        <end position="289"/>
    </location>
</feature>
<gene>
    <name evidence="6" type="ORF">EMPS_05384</name>
</gene>
<dbReference type="Proteomes" id="UP000827284">
    <property type="component" value="Unassembled WGS sequence"/>
</dbReference>
<dbReference type="EMBL" id="BQFW01000007">
    <property type="protein sequence ID" value="GJJ73026.1"/>
    <property type="molecule type" value="Genomic_DNA"/>
</dbReference>
<feature type="domain" description="MIF4G" evidence="5">
    <location>
        <begin position="706"/>
        <end position="914"/>
    </location>
</feature>
<feature type="compositionally biased region" description="Basic and acidic residues" evidence="4">
    <location>
        <begin position="120"/>
        <end position="129"/>
    </location>
</feature>
<feature type="compositionally biased region" description="Basic and acidic residues" evidence="4">
    <location>
        <begin position="245"/>
        <end position="254"/>
    </location>
</feature>
<feature type="compositionally biased region" description="Polar residues" evidence="4">
    <location>
        <begin position="1195"/>
        <end position="1206"/>
    </location>
</feature>
<feature type="compositionally biased region" description="Basic and acidic residues" evidence="4">
    <location>
        <begin position="295"/>
        <end position="307"/>
    </location>
</feature>
<dbReference type="AlphaFoldDB" id="A0A9P3HA80"/>
<dbReference type="OrthoDB" id="27832at2759"/>
<feature type="compositionally biased region" description="Polar residues" evidence="4">
    <location>
        <begin position="108"/>
        <end position="119"/>
    </location>
</feature>
<evidence type="ECO:0000256" key="1">
    <source>
        <dbReference type="ARBA" id="ARBA00004496"/>
    </source>
</evidence>
<dbReference type="Gene3D" id="4.10.80.160">
    <property type="match status" value="1"/>
</dbReference>
<evidence type="ECO:0000256" key="2">
    <source>
        <dbReference type="ARBA" id="ARBA00022490"/>
    </source>
</evidence>
<dbReference type="InterPro" id="IPR003890">
    <property type="entry name" value="MIF4G-like_typ-3"/>
</dbReference>
<accession>A0A9P3HA80</accession>
<feature type="compositionally biased region" description="Acidic residues" evidence="4">
    <location>
        <begin position="954"/>
        <end position="983"/>
    </location>
</feature>
<evidence type="ECO:0000256" key="4">
    <source>
        <dbReference type="SAM" id="MobiDB-lite"/>
    </source>
</evidence>
<dbReference type="Gene3D" id="1.25.40.180">
    <property type="match status" value="3"/>
</dbReference>
<protein>
    <submittedName>
        <fullName evidence="6">Regulator of nonsense transcripts 2</fullName>
    </submittedName>
</protein>
<feature type="region of interest" description="Disordered" evidence="4">
    <location>
        <begin position="108"/>
        <end position="130"/>
    </location>
</feature>
<feature type="region of interest" description="Disordered" evidence="4">
    <location>
        <begin position="408"/>
        <end position="446"/>
    </location>
</feature>
<reference evidence="6" key="2">
    <citation type="journal article" date="2022" name="Microbiol. Resour. Announc.">
        <title>Whole-Genome Sequence of Entomortierella parvispora E1425, a Mucoromycotan Fungus Associated with Burkholderiaceae-Related Endosymbiotic Bacteria.</title>
        <authorList>
            <person name="Herlambang A."/>
            <person name="Guo Y."/>
            <person name="Takashima Y."/>
            <person name="Narisawa K."/>
            <person name="Ohta H."/>
            <person name="Nishizawa T."/>
        </authorList>
    </citation>
    <scope>NUCLEOTIDE SEQUENCE</scope>
    <source>
        <strain evidence="6">E1425</strain>
    </source>
</reference>
<feature type="region of interest" description="Disordered" evidence="4">
    <location>
        <begin position="295"/>
        <end position="318"/>
    </location>
</feature>
<dbReference type="PANTHER" id="PTHR12839:SF7">
    <property type="entry name" value="REGULATOR OF NONSENSE TRANSCRIPTS 2"/>
    <property type="match status" value="1"/>
</dbReference>
<keyword evidence="2" id="KW-0963">Cytoplasm</keyword>
<keyword evidence="3" id="KW-0175">Coiled coil</keyword>
<comment type="subcellular location">
    <subcellularLocation>
        <location evidence="1">Cytoplasm</location>
    </subcellularLocation>
</comment>
<dbReference type="InterPro" id="IPR007193">
    <property type="entry name" value="Upf2/Nmd2_C"/>
</dbReference>
<dbReference type="GO" id="GO:0005737">
    <property type="term" value="C:cytoplasm"/>
    <property type="evidence" value="ECO:0007669"/>
    <property type="project" value="UniProtKB-SubCell"/>
</dbReference>
<keyword evidence="7" id="KW-1185">Reference proteome</keyword>
<comment type="caution">
    <text evidence="6">The sequence shown here is derived from an EMBL/GenBank/DDBJ whole genome shotgun (WGS) entry which is preliminary data.</text>
</comment>
<dbReference type="Pfam" id="PF04050">
    <property type="entry name" value="Upf2"/>
    <property type="match status" value="1"/>
</dbReference>
<sequence length="1247" mass="139798">MSLIDPSALKNLDSNIKKNTAFIKKCKAGLTADVAPQLLNDIKKLSLEKYISEIVAAILEGLLRCSRAVDVAAAVDVISALHQRFPDTFTLLFTYHLAKALAPSPKLTHQQLAQAGSTPEQREKEEASRISRQRNLCRVATDLWLARVLRNAEDGVATLSAEGSAGVSSKSGQAAKDSVAALLVNGSKDPRNAGDSSKASPNFVYVILHDLLAGDKEHVNLPILLTVLKIHSKDLTGITPRKAKVTPEGKEADSKPATGEEAASTESNVSPVQQQLFKSMFLEYYKSLEPHLVRDHKEKKKQERKNESSLFARGELSEERQQQFDKQVHAYEKLFTSTQTFADALDMEMFVLEDEKEVLIGIVETTGGSEDKGLASNVFEDEDSVMFYEQILDLRTLVPKIFLETSKSKKDKKDDTAEADKESEKTLKGEQSAGTDADGATKEGDDAMDELDENADFLKDNLGAELEELDLNDNTGAEAFLAEETTAALQEPVTTASKTTATQLDAFLAKLPNMCNRDMIDQVAVEFCYMNSKLSRNRLIKTLVQVPRDRHDLLPYYSRLIATFKPFYPDVAEEVRSALEREFRGLLRKKHLDMSESRTKNIKFLSELVKFGVAPLSTIFYCLKALLDDFVPQNIIVVCALLDTCGRFLKLKTPEHLDPMLDILKRKKAALHLEPRFLLMIDNAYYQCNPPEQSTRKKREIPPIEQFVRKLLYLDLCKKNVELTHKLLRKFHWEEKEVYDLVVRLFSKVWKIKFSNIQLLAILVNGLSRYHSDFSIAIVDSIVEAIKVGIEQNNFRHNQKRIAVVRFLGELYNYRMVDSPLIFSTLDTLISAGHEQGVASPDRPSHIDSPTDCFRVRLVCTLLDTCGMCFDHGSSKIKLDSFLVAFQMYILSKETVPLEIEYMIEDTLTELRPKLRRFLTYEEAVAAMEALHGPLGSNDAAANAAHDDSSSSESEGDEDGDDDAQDDEDEDSEEEDDDEEDEDMHAMREMDDEEQAVVLTNQSKVVEPVDEDFEREYLKMMTDSLEARKFERKHLTLDVAIPVLRSADRREEPTLSNPDHVAFTLLTKKGNKQQMKTVGLPSDSALVINTRNQREAEREEQQQLKQLVLEYEVREEANQRAALEQSLRNQGIRLNFTEDNRRVGARDARDNQSNAFGLHRGERGDRGDRGGERGGGGGGGERTVERGGPVPDPLRNNSRWARNQSVGVGAGFGTESALTNLGVDGYERRPVGGQANRGRGSGHQGRR</sequence>
<evidence type="ECO:0000259" key="5">
    <source>
        <dbReference type="SMART" id="SM00543"/>
    </source>
</evidence>
<feature type="domain" description="MIF4G" evidence="5">
    <location>
        <begin position="505"/>
        <end position="691"/>
    </location>
</feature>
<feature type="compositionally biased region" description="Basic and acidic residues" evidence="4">
    <location>
        <begin position="408"/>
        <end position="428"/>
    </location>
</feature>
<dbReference type="InterPro" id="IPR016024">
    <property type="entry name" value="ARM-type_fold"/>
</dbReference>
<evidence type="ECO:0000313" key="7">
    <source>
        <dbReference type="Proteomes" id="UP000827284"/>
    </source>
</evidence>
<dbReference type="PANTHER" id="PTHR12839">
    <property type="entry name" value="NONSENSE-MEDIATED MRNA DECAY PROTEIN 2 UP-FRAMESHIFT SUPPRESSOR 2"/>
    <property type="match status" value="1"/>
</dbReference>
<dbReference type="SUPFAM" id="SSF48371">
    <property type="entry name" value="ARM repeat"/>
    <property type="match status" value="2"/>
</dbReference>
<feature type="region of interest" description="Disordered" evidence="4">
    <location>
        <begin position="937"/>
        <end position="985"/>
    </location>
</feature>
<feature type="region of interest" description="Disordered" evidence="4">
    <location>
        <begin position="241"/>
        <end position="271"/>
    </location>
</feature>
<feature type="coiled-coil region" evidence="3">
    <location>
        <begin position="1087"/>
        <end position="1114"/>
    </location>
</feature>
<proteinExistence type="predicted"/>
<dbReference type="GO" id="GO:0000184">
    <property type="term" value="P:nuclear-transcribed mRNA catabolic process, nonsense-mediated decay"/>
    <property type="evidence" value="ECO:0007669"/>
    <property type="project" value="InterPro"/>
</dbReference>
<dbReference type="GO" id="GO:0003723">
    <property type="term" value="F:RNA binding"/>
    <property type="evidence" value="ECO:0007669"/>
    <property type="project" value="InterPro"/>
</dbReference>
<dbReference type="GO" id="GO:0035145">
    <property type="term" value="C:exon-exon junction complex"/>
    <property type="evidence" value="ECO:0007669"/>
    <property type="project" value="TreeGrafter"/>
</dbReference>
<dbReference type="SMART" id="SM00543">
    <property type="entry name" value="MIF4G"/>
    <property type="match status" value="3"/>
</dbReference>
<feature type="compositionally biased region" description="Basic and acidic residues" evidence="4">
    <location>
        <begin position="1159"/>
        <end position="1172"/>
    </location>
</feature>